<accession>A0A5C6XFZ7</accession>
<dbReference type="EMBL" id="VOSM01000006">
    <property type="protein sequence ID" value="TXD36096.1"/>
    <property type="molecule type" value="Genomic_DNA"/>
</dbReference>
<feature type="compositionally biased region" description="Low complexity" evidence="1">
    <location>
        <begin position="129"/>
        <end position="141"/>
    </location>
</feature>
<comment type="caution">
    <text evidence="2">The sequence shown here is derived from an EMBL/GenBank/DDBJ whole genome shotgun (WGS) entry which is preliminary data.</text>
</comment>
<protein>
    <submittedName>
        <fullName evidence="2">PEGA domain-containing protein</fullName>
    </submittedName>
</protein>
<feature type="compositionally biased region" description="Pro residues" evidence="1">
    <location>
        <begin position="142"/>
        <end position="156"/>
    </location>
</feature>
<keyword evidence="3" id="KW-1185">Reference proteome</keyword>
<evidence type="ECO:0000256" key="1">
    <source>
        <dbReference type="SAM" id="MobiDB-lite"/>
    </source>
</evidence>
<name>A0A5C6XFZ7_9DELT</name>
<dbReference type="OrthoDB" id="5518402at2"/>
<evidence type="ECO:0000313" key="2">
    <source>
        <dbReference type="EMBL" id="TXD36096.1"/>
    </source>
</evidence>
<feature type="region of interest" description="Disordered" evidence="1">
    <location>
        <begin position="117"/>
        <end position="156"/>
    </location>
</feature>
<dbReference type="Proteomes" id="UP000321412">
    <property type="component" value="Unassembled WGS sequence"/>
</dbReference>
<proteinExistence type="predicted"/>
<reference evidence="2 3" key="1">
    <citation type="submission" date="2019-08" db="EMBL/GenBank/DDBJ databases">
        <title>Bradymonadales sp. TMQ4.</title>
        <authorList>
            <person name="Liang Q."/>
        </authorList>
    </citation>
    <scope>NUCLEOTIDE SEQUENCE [LARGE SCALE GENOMIC DNA]</scope>
    <source>
        <strain evidence="2 3">TMQ4</strain>
    </source>
</reference>
<gene>
    <name evidence="2" type="ORF">FRC98_13300</name>
</gene>
<evidence type="ECO:0000313" key="3">
    <source>
        <dbReference type="Proteomes" id="UP000321412"/>
    </source>
</evidence>
<dbReference type="AlphaFoldDB" id="A0A5C6XFZ7"/>
<sequence length="156" mass="16912">MPHPGHSHTHITTRLAALVLFALSLTCAAIFAGCAPNYASTTPSKDAPALLKLEVEPDHAEIYLNDDYHGVINRWRDHTLSLAPGQYRLELRAPGHIPQRFDLDLPPDQITRVRLTLEPELHSPEPTDPDATTPGSPSSSPLDPPSPPDSGSPDLP</sequence>
<organism evidence="2 3">
    <name type="scientific">Lujinxingia vulgaris</name>
    <dbReference type="NCBI Taxonomy" id="2600176"/>
    <lineage>
        <taxon>Bacteria</taxon>
        <taxon>Deltaproteobacteria</taxon>
        <taxon>Bradymonadales</taxon>
        <taxon>Lujinxingiaceae</taxon>
        <taxon>Lujinxingia</taxon>
    </lineage>
</organism>
<dbReference type="RefSeq" id="WP_146981933.1">
    <property type="nucleotide sequence ID" value="NZ_VOSM01000006.1"/>
</dbReference>